<name>A0AA95F0M4_9BACL</name>
<dbReference type="InterPro" id="IPR025355">
    <property type="entry name" value="DUF4259"/>
</dbReference>
<dbReference type="AlphaFoldDB" id="A0AA95F0M4"/>
<sequence length="130" mass="14855">MGAWGYGNLENDTVLDWIEELFETDNMSLITESIECVLEDDDIDADTASIAIGAIEVLAALHGSPGTEEYEEELKEWIDQHKGNGKRLLSKAQKALNRILLESELKDLWEESESFEEWVKTIKDLERRLI</sequence>
<protein>
    <submittedName>
        <fullName evidence="1">DUF4259 domain-containing protein</fullName>
    </submittedName>
</protein>
<keyword evidence="2" id="KW-1185">Reference proteome</keyword>
<organism evidence="1 2">
    <name type="scientific">Candidatus Cohnella colombiensis</name>
    <dbReference type="NCBI Taxonomy" id="3121368"/>
    <lineage>
        <taxon>Bacteria</taxon>
        <taxon>Bacillati</taxon>
        <taxon>Bacillota</taxon>
        <taxon>Bacilli</taxon>
        <taxon>Bacillales</taxon>
        <taxon>Paenibacillaceae</taxon>
        <taxon>Cohnella</taxon>
    </lineage>
</organism>
<dbReference type="Proteomes" id="UP001178662">
    <property type="component" value="Chromosome"/>
</dbReference>
<proteinExistence type="predicted"/>
<reference evidence="1" key="1">
    <citation type="submission" date="2023-03" db="EMBL/GenBank/DDBJ databases">
        <title>Andean soil-derived lignocellulolytic bacterial consortium as a source of novel taxa and putative plastic-active enzymes.</title>
        <authorList>
            <person name="Diaz-Garcia L."/>
            <person name="Chuvochina M."/>
            <person name="Feuerriegel G."/>
            <person name="Bunk B."/>
            <person name="Sproer C."/>
            <person name="Streit W.R."/>
            <person name="Rodriguez L.M."/>
            <person name="Overmann J."/>
            <person name="Jimenez D.J."/>
        </authorList>
    </citation>
    <scope>NUCLEOTIDE SEQUENCE</scope>
    <source>
        <strain evidence="1">MAG 2441</strain>
    </source>
</reference>
<dbReference type="Pfam" id="PF14078">
    <property type="entry name" value="DUF4259"/>
    <property type="match status" value="1"/>
</dbReference>
<dbReference type="EMBL" id="CP119317">
    <property type="protein sequence ID" value="WEK56072.1"/>
    <property type="molecule type" value="Genomic_DNA"/>
</dbReference>
<gene>
    <name evidence="1" type="ORF">P0Y55_08500</name>
</gene>
<accession>A0AA95F0M4</accession>
<evidence type="ECO:0000313" key="2">
    <source>
        <dbReference type="Proteomes" id="UP001178662"/>
    </source>
</evidence>
<evidence type="ECO:0000313" key="1">
    <source>
        <dbReference type="EMBL" id="WEK56072.1"/>
    </source>
</evidence>